<name>A0A0W0ZRQ3_9GAMM</name>
<keyword evidence="1" id="KW-1133">Transmembrane helix</keyword>
<accession>A0A0W0ZRQ3</accession>
<comment type="caution">
    <text evidence="2">The sequence shown here is derived from an EMBL/GenBank/DDBJ whole genome shotgun (WGS) entry which is preliminary data.</text>
</comment>
<feature type="transmembrane region" description="Helical" evidence="1">
    <location>
        <begin position="833"/>
        <end position="854"/>
    </location>
</feature>
<gene>
    <name evidence="2" type="ORF">Ltuc_2518</name>
</gene>
<organism evidence="2 3">
    <name type="scientific">Legionella tucsonensis</name>
    <dbReference type="NCBI Taxonomy" id="40335"/>
    <lineage>
        <taxon>Bacteria</taxon>
        <taxon>Pseudomonadati</taxon>
        <taxon>Pseudomonadota</taxon>
        <taxon>Gammaproteobacteria</taxon>
        <taxon>Legionellales</taxon>
        <taxon>Legionellaceae</taxon>
        <taxon>Legionella</taxon>
    </lineage>
</organism>
<dbReference type="AlphaFoldDB" id="A0A0W0ZRQ3"/>
<evidence type="ECO:0000313" key="3">
    <source>
        <dbReference type="Proteomes" id="UP000054693"/>
    </source>
</evidence>
<dbReference type="RefSeq" id="WP_058521737.1">
    <property type="nucleotide sequence ID" value="NZ_CAAAIP010000004.1"/>
</dbReference>
<feature type="transmembrane region" description="Helical" evidence="1">
    <location>
        <begin position="323"/>
        <end position="342"/>
    </location>
</feature>
<protein>
    <submittedName>
        <fullName evidence="2">Uncharacterized protein</fullName>
    </submittedName>
</protein>
<keyword evidence="1" id="KW-0472">Membrane</keyword>
<dbReference type="STRING" id="40335.Ltuc_2518"/>
<evidence type="ECO:0000313" key="2">
    <source>
        <dbReference type="EMBL" id="KTD71536.1"/>
    </source>
</evidence>
<sequence length="1168" mass="131216">MSFSKKSFQQKEKIVGKGKKAFDKAEQVKGVMPTIQQLAFEEKMLKERYGNLSDEDKLLYVGQIASQGSEFVLKSAMALIAVVDVKNAIIKHESANKFLSDVIGHEAMIAASLALVSETGLYLKDLKKQRMQQRKFHEIDDVIFALQDELTIVKDAVYTNLNNIVLSLKDQNSWHDDCLSLCGINRHPESIQSLHYIKRGDKLLKKGQISQVERVLKKKSLQQLITEQAIARINTKERTLSLADVYQAEIESRIARISNDKIQIQMKQIVIAEQQIENLKVMKPVIHKLAAGNSLKGIFLSLVFITAVTILAAGFLVVPFLPIAVGLVATFATVAATVLAMTRRKMERLSLKLDHNISASEEVVEQVFLGLLNDDLNNNSSLLITEIEDAFDLDSLFVLEDSPINTLKEILDKEFVTPIDNVAMDSDQTFGYLEAQQKTNSVSQDKKQHHSAKVCNYAKSMHQLLSSNKFQNLTSVEKLAKMQQLNLELLKQGKKWDQFSLRQHWLFQAIDKLNTTEPKKWGKIISLVETDRKKLNTQHYWARDKPPVLNFVSSFVNNIDDVFSHQAYLKTYQKYSPTEKAAAFAEVSTIFTGILANSAAIISTGANVIGFVGTTLEAGKNISDIGGAIGGIVSQTCPFIAFAGVCMATVAGFKELRKFVAKHVELNKLDQIKNKLENQFNDFLNNVDITDPVYERLIAILKDDFSKRIEIPDEFDAKDHYAFLFKNTVKATSKMIEEDGAQVASDSLRQKTFSELIYEQTYARFHEKEKLLPTARVYQMAIEKKIEMTLSDLSLDEKENYRVAISQAIAFKQHMIAYDIYQPMLKETNNARLIQVFGSFTIAAASAAVFAITIACSFPLAIAAAPILPTIAIGIVIASVVAGILLKIHKKNIEKQATKIEAAQNPFKDSIVEFFNNTNEDKYSLQDLFNIELKAPFGSDSKIKLLTTKLTKVVENYLDSRSQENRKSEDLSSYLEPILTQLHDPTIEPQQKLYLIQLAHADYRKNLSKIKKVGGGSSLSVFLKSLDTHDLDATLLKVDEYLKTTTLGKGREVFQQNNVNKLVDNIINTPPTTFPMIGVLQEMIDNPGFRKLCAEDQLEALFSSYAKLEGIQTGDPLIKRVQLRQFTERFSKNSQLSNDEPDPIIEVYDDSIEYNNYQALSAARAFGL</sequence>
<dbReference type="OrthoDB" id="5649449at2"/>
<proteinExistence type="predicted"/>
<keyword evidence="3" id="KW-1185">Reference proteome</keyword>
<keyword evidence="1" id="KW-0812">Transmembrane</keyword>
<evidence type="ECO:0000256" key="1">
    <source>
        <dbReference type="SAM" id="Phobius"/>
    </source>
</evidence>
<dbReference type="PATRIC" id="fig|40335.7.peg.2689"/>
<dbReference type="Proteomes" id="UP000054693">
    <property type="component" value="Unassembled WGS sequence"/>
</dbReference>
<feature type="transmembrane region" description="Helical" evidence="1">
    <location>
        <begin position="860"/>
        <end position="886"/>
    </location>
</feature>
<feature type="transmembrane region" description="Helical" evidence="1">
    <location>
        <begin position="297"/>
        <end position="317"/>
    </location>
</feature>
<reference evidence="2 3" key="1">
    <citation type="submission" date="2015-11" db="EMBL/GenBank/DDBJ databases">
        <title>Genomic analysis of 38 Legionella species identifies large and diverse effector repertoires.</title>
        <authorList>
            <person name="Burstein D."/>
            <person name="Amaro F."/>
            <person name="Zusman T."/>
            <person name="Lifshitz Z."/>
            <person name="Cohen O."/>
            <person name="Gilbert J.A."/>
            <person name="Pupko T."/>
            <person name="Shuman H.A."/>
            <person name="Segal G."/>
        </authorList>
    </citation>
    <scope>NUCLEOTIDE SEQUENCE [LARGE SCALE GENOMIC DNA]</scope>
    <source>
        <strain evidence="2 3">ATCC 49180</strain>
    </source>
</reference>
<dbReference type="EMBL" id="LNZA01000007">
    <property type="protein sequence ID" value="KTD71536.1"/>
    <property type="molecule type" value="Genomic_DNA"/>
</dbReference>